<evidence type="ECO:0000313" key="4">
    <source>
        <dbReference type="EMBL" id="GGI12862.1"/>
    </source>
</evidence>
<accession>A0A8J3EX76</accession>
<dbReference type="InterPro" id="IPR001387">
    <property type="entry name" value="Cro/C1-type_HTH"/>
</dbReference>
<organism evidence="4 5">
    <name type="scientific">Galliscardovia ingluviei</name>
    <dbReference type="NCBI Taxonomy" id="1769422"/>
    <lineage>
        <taxon>Bacteria</taxon>
        <taxon>Bacillati</taxon>
        <taxon>Actinomycetota</taxon>
        <taxon>Actinomycetes</taxon>
        <taxon>Bifidobacteriales</taxon>
        <taxon>Bifidobacteriaceae</taxon>
        <taxon>Galliscardovia</taxon>
    </lineage>
</organism>
<protein>
    <submittedName>
        <fullName evidence="4">Transcriptional regulator</fullName>
    </submittedName>
</protein>
<keyword evidence="2" id="KW-0812">Transmembrane</keyword>
<dbReference type="Proteomes" id="UP000619536">
    <property type="component" value="Unassembled WGS sequence"/>
</dbReference>
<feature type="transmembrane region" description="Helical" evidence="2">
    <location>
        <begin position="169"/>
        <end position="187"/>
    </location>
</feature>
<evidence type="ECO:0000256" key="2">
    <source>
        <dbReference type="SAM" id="Phobius"/>
    </source>
</evidence>
<proteinExistence type="predicted"/>
<dbReference type="SMART" id="SM00530">
    <property type="entry name" value="HTH_XRE"/>
    <property type="match status" value="1"/>
</dbReference>
<comment type="caution">
    <text evidence="4">The sequence shown here is derived from an EMBL/GenBank/DDBJ whole genome shotgun (WGS) entry which is preliminary data.</text>
</comment>
<name>A0A8J3EX76_9BIFI</name>
<feature type="domain" description="HTH cro/C1-type" evidence="3">
    <location>
        <begin position="7"/>
        <end position="61"/>
    </location>
</feature>
<keyword evidence="2" id="KW-1133">Transmembrane helix</keyword>
<dbReference type="SUPFAM" id="SSF47413">
    <property type="entry name" value="lambda repressor-like DNA-binding domains"/>
    <property type="match status" value="1"/>
</dbReference>
<reference evidence="4" key="2">
    <citation type="submission" date="2020-09" db="EMBL/GenBank/DDBJ databases">
        <authorList>
            <person name="Sun Q."/>
            <person name="Sedlacek I."/>
        </authorList>
    </citation>
    <scope>NUCLEOTIDE SEQUENCE</scope>
    <source>
        <strain evidence="4">CCM 8606</strain>
    </source>
</reference>
<dbReference type="AlphaFoldDB" id="A0A8J3EX76"/>
<dbReference type="Pfam" id="PF01381">
    <property type="entry name" value="HTH_3"/>
    <property type="match status" value="1"/>
</dbReference>
<keyword evidence="1" id="KW-0238">DNA-binding</keyword>
<gene>
    <name evidence="4" type="ORF">GCM10007377_03080</name>
</gene>
<keyword evidence="5" id="KW-1185">Reference proteome</keyword>
<dbReference type="GO" id="GO:0003677">
    <property type="term" value="F:DNA binding"/>
    <property type="evidence" value="ECO:0007669"/>
    <property type="project" value="UniProtKB-KW"/>
</dbReference>
<feature type="transmembrane region" description="Helical" evidence="2">
    <location>
        <begin position="84"/>
        <end position="105"/>
    </location>
</feature>
<evidence type="ECO:0000256" key="1">
    <source>
        <dbReference type="ARBA" id="ARBA00023125"/>
    </source>
</evidence>
<dbReference type="PANTHER" id="PTHR46558:SF15">
    <property type="entry name" value="HELIX-TURN-HELIX DOMAIN PROTEIN"/>
    <property type="match status" value="1"/>
</dbReference>
<dbReference type="EMBL" id="BMDH01000001">
    <property type="protein sequence ID" value="GGI12862.1"/>
    <property type="molecule type" value="Genomic_DNA"/>
</dbReference>
<dbReference type="CDD" id="cd00093">
    <property type="entry name" value="HTH_XRE"/>
    <property type="match status" value="1"/>
</dbReference>
<dbReference type="PANTHER" id="PTHR46558">
    <property type="entry name" value="TRACRIPTIONAL REGULATORY PROTEIN-RELATED-RELATED"/>
    <property type="match status" value="1"/>
</dbReference>
<evidence type="ECO:0000259" key="3">
    <source>
        <dbReference type="PROSITE" id="PS50943"/>
    </source>
</evidence>
<dbReference type="RefSeq" id="WP_188354485.1">
    <property type="nucleotide sequence ID" value="NZ_BMDH01000001.1"/>
</dbReference>
<dbReference type="Gene3D" id="1.10.260.40">
    <property type="entry name" value="lambda repressor-like DNA-binding domains"/>
    <property type="match status" value="1"/>
</dbReference>
<feature type="transmembrane region" description="Helical" evidence="2">
    <location>
        <begin position="111"/>
        <end position="128"/>
    </location>
</feature>
<dbReference type="InterPro" id="IPR010982">
    <property type="entry name" value="Lambda_DNA-bd_dom_sf"/>
</dbReference>
<keyword evidence="2" id="KW-0472">Membrane</keyword>
<dbReference type="PROSITE" id="PS50943">
    <property type="entry name" value="HTH_CROC1"/>
    <property type="match status" value="1"/>
</dbReference>
<sequence>MQLGKTIKAYRKQYSMSQEQLASKLYVSRQTVSSWENDKSYPDIQSLVLLSEIFGTTVDQLVREDYKVMQNIASHEDRAEFKKWVSVMALLLLVTLVSAVPLIVLLDWPGIGIWLALCVLTMIAAFKVEHLKRHHELRTYKEIVAFMEGKTLDEIAQARESGKYVYQKGYLIIAITLISIIVTYAMMKVLM</sequence>
<evidence type="ECO:0000313" key="5">
    <source>
        <dbReference type="Proteomes" id="UP000619536"/>
    </source>
</evidence>
<reference evidence="4" key="1">
    <citation type="journal article" date="2014" name="Int. J. Syst. Evol. Microbiol.">
        <title>Complete genome sequence of Corynebacterium casei LMG S-19264T (=DSM 44701T), isolated from a smear-ripened cheese.</title>
        <authorList>
            <consortium name="US DOE Joint Genome Institute (JGI-PGF)"/>
            <person name="Walter F."/>
            <person name="Albersmeier A."/>
            <person name="Kalinowski J."/>
            <person name="Ruckert C."/>
        </authorList>
    </citation>
    <scope>NUCLEOTIDE SEQUENCE</scope>
    <source>
        <strain evidence="4">CCM 8606</strain>
    </source>
</reference>